<dbReference type="SUPFAM" id="SSF46626">
    <property type="entry name" value="Cytochrome c"/>
    <property type="match status" value="1"/>
</dbReference>
<gene>
    <name evidence="9" type="ORF">EY643_06865</name>
</gene>
<evidence type="ECO:0000259" key="8">
    <source>
        <dbReference type="PROSITE" id="PS51007"/>
    </source>
</evidence>
<reference evidence="9 10" key="1">
    <citation type="submission" date="2019-02" db="EMBL/GenBank/DDBJ databases">
        <authorList>
            <person name="Li S.-H."/>
        </authorList>
    </citation>
    <scope>NUCLEOTIDE SEQUENCE [LARGE SCALE GENOMIC DNA]</scope>
    <source>
        <strain evidence="9 10">IMCC14385</strain>
    </source>
</reference>
<sequence length="112" mass="12099">MNGLAAIVVMLVPFSVAAQEADVNAGAARAAVCFSCHGEDGVSKNSTWPNLAGQNSKYLVKQMKDFRDGRRQDPTMEAMARPLSDDDIVNISAYYSSLGRGDSSSGQQNRRR</sequence>
<protein>
    <submittedName>
        <fullName evidence="9">Cytochrome c</fullName>
    </submittedName>
</protein>
<organism evidence="9 10">
    <name type="scientific">Halioglobus maricola</name>
    <dbReference type="NCBI Taxonomy" id="2601894"/>
    <lineage>
        <taxon>Bacteria</taxon>
        <taxon>Pseudomonadati</taxon>
        <taxon>Pseudomonadota</taxon>
        <taxon>Gammaproteobacteria</taxon>
        <taxon>Cellvibrionales</taxon>
        <taxon>Halieaceae</taxon>
        <taxon>Halioglobus</taxon>
    </lineage>
</organism>
<keyword evidence="5 6" id="KW-0408">Iron</keyword>
<dbReference type="PANTHER" id="PTHR33751">
    <property type="entry name" value="CBB3-TYPE CYTOCHROME C OXIDASE SUBUNIT FIXP"/>
    <property type="match status" value="1"/>
</dbReference>
<dbReference type="GO" id="GO:0046872">
    <property type="term" value="F:metal ion binding"/>
    <property type="evidence" value="ECO:0007669"/>
    <property type="project" value="UniProtKB-KW"/>
</dbReference>
<keyword evidence="1" id="KW-0813">Transport</keyword>
<dbReference type="OrthoDB" id="9796421at2"/>
<evidence type="ECO:0000256" key="1">
    <source>
        <dbReference type="ARBA" id="ARBA00022448"/>
    </source>
</evidence>
<accession>A0A5P9NPJ7</accession>
<dbReference type="InterPro" id="IPR009056">
    <property type="entry name" value="Cyt_c-like_dom"/>
</dbReference>
<evidence type="ECO:0000256" key="3">
    <source>
        <dbReference type="ARBA" id="ARBA00022723"/>
    </source>
</evidence>
<name>A0A5P9NPJ7_9GAMM</name>
<keyword evidence="3 6" id="KW-0479">Metal-binding</keyword>
<dbReference type="Proteomes" id="UP000326287">
    <property type="component" value="Chromosome"/>
</dbReference>
<dbReference type="InterPro" id="IPR050597">
    <property type="entry name" value="Cytochrome_c_Oxidase_Subunit"/>
</dbReference>
<dbReference type="GO" id="GO:0020037">
    <property type="term" value="F:heme binding"/>
    <property type="evidence" value="ECO:0007669"/>
    <property type="project" value="InterPro"/>
</dbReference>
<evidence type="ECO:0000256" key="2">
    <source>
        <dbReference type="ARBA" id="ARBA00022617"/>
    </source>
</evidence>
<dbReference type="PROSITE" id="PS51007">
    <property type="entry name" value="CYTC"/>
    <property type="match status" value="1"/>
</dbReference>
<dbReference type="KEGG" id="halc:EY643_06865"/>
<dbReference type="AlphaFoldDB" id="A0A5P9NPJ7"/>
<dbReference type="Pfam" id="PF00034">
    <property type="entry name" value="Cytochrom_C"/>
    <property type="match status" value="1"/>
</dbReference>
<dbReference type="GO" id="GO:0009055">
    <property type="term" value="F:electron transfer activity"/>
    <property type="evidence" value="ECO:0007669"/>
    <property type="project" value="InterPro"/>
</dbReference>
<evidence type="ECO:0000313" key="9">
    <source>
        <dbReference type="EMBL" id="QFU77793.1"/>
    </source>
</evidence>
<keyword evidence="4" id="KW-0249">Electron transport</keyword>
<evidence type="ECO:0000313" key="10">
    <source>
        <dbReference type="Proteomes" id="UP000326287"/>
    </source>
</evidence>
<evidence type="ECO:0000256" key="5">
    <source>
        <dbReference type="ARBA" id="ARBA00023004"/>
    </source>
</evidence>
<keyword evidence="2 6" id="KW-0349">Heme</keyword>
<dbReference type="Gene3D" id="1.10.760.10">
    <property type="entry name" value="Cytochrome c-like domain"/>
    <property type="match status" value="1"/>
</dbReference>
<dbReference type="PANTHER" id="PTHR33751:SF9">
    <property type="entry name" value="CYTOCHROME C4"/>
    <property type="match status" value="1"/>
</dbReference>
<dbReference type="InterPro" id="IPR036909">
    <property type="entry name" value="Cyt_c-like_dom_sf"/>
</dbReference>
<keyword evidence="10" id="KW-1185">Reference proteome</keyword>
<dbReference type="EMBL" id="CP036422">
    <property type="protein sequence ID" value="QFU77793.1"/>
    <property type="molecule type" value="Genomic_DNA"/>
</dbReference>
<keyword evidence="7" id="KW-0732">Signal</keyword>
<evidence type="ECO:0000256" key="6">
    <source>
        <dbReference type="PROSITE-ProRule" id="PRU00433"/>
    </source>
</evidence>
<feature type="signal peptide" evidence="7">
    <location>
        <begin position="1"/>
        <end position="18"/>
    </location>
</feature>
<evidence type="ECO:0000256" key="4">
    <source>
        <dbReference type="ARBA" id="ARBA00022982"/>
    </source>
</evidence>
<proteinExistence type="predicted"/>
<feature type="domain" description="Cytochrome c" evidence="8">
    <location>
        <begin position="21"/>
        <end position="99"/>
    </location>
</feature>
<feature type="chain" id="PRO_5024928531" evidence="7">
    <location>
        <begin position="19"/>
        <end position="112"/>
    </location>
</feature>
<evidence type="ECO:0000256" key="7">
    <source>
        <dbReference type="SAM" id="SignalP"/>
    </source>
</evidence>